<dbReference type="AlphaFoldDB" id="A8WKN5"/>
<dbReference type="EMBL" id="HE601441">
    <property type="protein sequence ID" value="CAP21030.1"/>
    <property type="molecule type" value="Genomic_DNA"/>
</dbReference>
<evidence type="ECO:0000313" key="4">
    <source>
        <dbReference type="Proteomes" id="UP000008549"/>
    </source>
</evidence>
<feature type="compositionally biased region" description="Low complexity" evidence="1">
    <location>
        <begin position="121"/>
        <end position="139"/>
    </location>
</feature>
<feature type="region of interest" description="Disordered" evidence="1">
    <location>
        <begin position="65"/>
        <end position="143"/>
    </location>
</feature>
<evidence type="ECO:0000313" key="3">
    <source>
        <dbReference type="EMBL" id="CAP21030.1"/>
    </source>
</evidence>
<keyword evidence="2" id="KW-1133">Transmembrane helix</keyword>
<sequence>MSRILSVADMFDTLLLVKKCEEFLVNDSKLGLKKKLELAGNYMMEELKKMCSDQIKSRADIRSVIPEDPIHPDPGHPVRVPGSRSTGSRSLGQGYPDPGQPDPGHLVGSPGQGHLVRVTWSGSPGSSSPGSRPPGQGHPDPGHLVRVTRIKVTRIQVNPVRVTRIKVTWIQVTWPGSPGSRSPGSRSTRSGSPGSRSPGSSSPASRSPGQGTRIQVNRIQDPGPRTQDPWVTFSRAERIFLCIYASGASTLGDSRRNFPNGRQRCLSKKQCVICSWFWYLCGGLILLAIIGSIVGSVLCCCRGRGRGETDQSIDEEASEPSDQSQKP</sequence>
<protein>
    <submittedName>
        <fullName evidence="3">Protein CBG24414</fullName>
    </submittedName>
</protein>
<gene>
    <name evidence="3" type="ORF">CBG24414</name>
    <name evidence="3" type="ORF">CBG_24414</name>
</gene>
<dbReference type="RefSeq" id="XP_002632092.1">
    <property type="nucleotide sequence ID" value="XM_002632046.1"/>
</dbReference>
<feature type="transmembrane region" description="Helical" evidence="2">
    <location>
        <begin position="276"/>
        <end position="301"/>
    </location>
</feature>
<name>A8WKN5_CAEBR</name>
<evidence type="ECO:0000256" key="2">
    <source>
        <dbReference type="SAM" id="Phobius"/>
    </source>
</evidence>
<keyword evidence="2" id="KW-0472">Membrane</keyword>
<feature type="compositionally biased region" description="Low complexity" evidence="1">
    <location>
        <begin position="175"/>
        <end position="209"/>
    </location>
</feature>
<dbReference type="CTD" id="8574090"/>
<dbReference type="GeneID" id="8574090"/>
<reference evidence="3 4" key="1">
    <citation type="journal article" date="2003" name="PLoS Biol.">
        <title>The genome sequence of Caenorhabditis briggsae: a platform for comparative genomics.</title>
        <authorList>
            <person name="Stein L.D."/>
            <person name="Bao Z."/>
            <person name="Blasiar D."/>
            <person name="Blumenthal T."/>
            <person name="Brent M.R."/>
            <person name="Chen N."/>
            <person name="Chinwalla A."/>
            <person name="Clarke L."/>
            <person name="Clee C."/>
            <person name="Coghlan A."/>
            <person name="Coulson A."/>
            <person name="D'Eustachio P."/>
            <person name="Fitch D.H."/>
            <person name="Fulton L.A."/>
            <person name="Fulton R.E."/>
            <person name="Griffiths-Jones S."/>
            <person name="Harris T.W."/>
            <person name="Hillier L.W."/>
            <person name="Kamath R."/>
            <person name="Kuwabara P.E."/>
            <person name="Mardis E.R."/>
            <person name="Marra M.A."/>
            <person name="Miner T.L."/>
            <person name="Minx P."/>
            <person name="Mullikin J.C."/>
            <person name="Plumb R.W."/>
            <person name="Rogers J."/>
            <person name="Schein J.E."/>
            <person name="Sohrmann M."/>
            <person name="Spieth J."/>
            <person name="Stajich J.E."/>
            <person name="Wei C."/>
            <person name="Willey D."/>
            <person name="Wilson R.K."/>
            <person name="Durbin R."/>
            <person name="Waterston R.H."/>
        </authorList>
    </citation>
    <scope>NUCLEOTIDE SEQUENCE [LARGE SCALE GENOMIC DNA]</scope>
    <source>
        <strain evidence="3 4">AF16</strain>
    </source>
</reference>
<keyword evidence="2" id="KW-0812">Transmembrane</keyword>
<reference evidence="3 4" key="2">
    <citation type="journal article" date="2011" name="PLoS Genet.">
        <title>Caenorhabditis briggsae recombinant inbred line genotypes reveal inter-strain incompatibility and the evolution of recombination.</title>
        <authorList>
            <person name="Ross J.A."/>
            <person name="Koboldt D.C."/>
            <person name="Staisch J.E."/>
            <person name="Chamberlin H.M."/>
            <person name="Gupta B.P."/>
            <person name="Miller R.D."/>
            <person name="Baird S.E."/>
            <person name="Haag E.S."/>
        </authorList>
    </citation>
    <scope>NUCLEOTIDE SEQUENCE [LARGE SCALE GENOMIC DNA]</scope>
    <source>
        <strain evidence="3 4">AF16</strain>
    </source>
</reference>
<dbReference type="PANTHER" id="PTHR22743:SF165">
    <property type="entry name" value="BTB AND MATH DOMAIN CONTAINING-RELATED"/>
    <property type="match status" value="1"/>
</dbReference>
<dbReference type="KEGG" id="cbr:CBG_24414"/>
<accession>A8WKN5</accession>
<keyword evidence="4" id="KW-1185">Reference proteome</keyword>
<dbReference type="InterPro" id="IPR052664">
    <property type="entry name" value="BTB-MATH_domain_protein"/>
</dbReference>
<dbReference type="Proteomes" id="UP000008549">
    <property type="component" value="Unassembled WGS sequence"/>
</dbReference>
<feature type="region of interest" description="Disordered" evidence="1">
    <location>
        <begin position="173"/>
        <end position="229"/>
    </location>
</feature>
<dbReference type="InParanoid" id="A8WKN5"/>
<organism evidence="3 4">
    <name type="scientific">Caenorhabditis briggsae</name>
    <dbReference type="NCBI Taxonomy" id="6238"/>
    <lineage>
        <taxon>Eukaryota</taxon>
        <taxon>Metazoa</taxon>
        <taxon>Ecdysozoa</taxon>
        <taxon>Nematoda</taxon>
        <taxon>Chromadorea</taxon>
        <taxon>Rhabditida</taxon>
        <taxon>Rhabditina</taxon>
        <taxon>Rhabditomorpha</taxon>
        <taxon>Rhabditoidea</taxon>
        <taxon>Rhabditidae</taxon>
        <taxon>Peloderinae</taxon>
        <taxon>Caenorhabditis</taxon>
    </lineage>
</organism>
<proteinExistence type="predicted"/>
<dbReference type="HOGENOM" id="CLU_850556_0_0_1"/>
<evidence type="ECO:0000256" key="1">
    <source>
        <dbReference type="SAM" id="MobiDB-lite"/>
    </source>
</evidence>
<dbReference type="PANTHER" id="PTHR22743">
    <property type="entry name" value="MEPRIN/TRAF-LIKE MATH FAMILY-C.ELEGANS"/>
    <property type="match status" value="1"/>
</dbReference>
<feature type="region of interest" description="Disordered" evidence="1">
    <location>
        <begin position="306"/>
        <end position="327"/>
    </location>
</feature>